<keyword evidence="1" id="KW-0808">Transferase</keyword>
<reference evidence="3 4" key="1">
    <citation type="journal article" date="2012" name="Stand. Genomic Sci.">
        <title>Complete genome sequence of the sulfur compounds oxidizing chemolithoautotroph Sulfuricurvum kujiense type strain (YK-1(T)).</title>
        <authorList>
            <person name="Han C."/>
            <person name="Kotsyurbenko O."/>
            <person name="Chertkov O."/>
            <person name="Held B."/>
            <person name="Lapidus A."/>
            <person name="Nolan M."/>
            <person name="Lucas S."/>
            <person name="Hammon N."/>
            <person name="Deshpande S."/>
            <person name="Cheng J.F."/>
            <person name="Tapia R."/>
            <person name="Goodwin L.A."/>
            <person name="Pitluck S."/>
            <person name="Liolios K."/>
            <person name="Pagani I."/>
            <person name="Ivanova N."/>
            <person name="Mavromatis K."/>
            <person name="Mikhailova N."/>
            <person name="Pati A."/>
            <person name="Chen A."/>
            <person name="Palaniappan K."/>
            <person name="Land M."/>
            <person name="Hauser L."/>
            <person name="Chang Y.J."/>
            <person name="Jeffries C.D."/>
            <person name="Brambilla E.M."/>
            <person name="Rohde M."/>
            <person name="Spring S."/>
            <person name="Sikorski J."/>
            <person name="Goker M."/>
            <person name="Woyke T."/>
            <person name="Bristow J."/>
            <person name="Eisen J.A."/>
            <person name="Markowitz V."/>
            <person name="Hugenholtz P."/>
            <person name="Kyrpides N.C."/>
            <person name="Klenk H.P."/>
            <person name="Detter J.C."/>
        </authorList>
    </citation>
    <scope>NUCLEOTIDE SEQUENCE [LARGE SCALE GENOMIC DNA]</scope>
    <source>
        <strain evidence="4">ATCC BAA-921 / DSM 16994 / JCM 11577 / YK-1</strain>
    </source>
</reference>
<dbReference type="eggNOG" id="COG2227">
    <property type="taxonomic scope" value="Bacteria"/>
</dbReference>
<gene>
    <name evidence="3" type="ordered locus">Sulku_1287</name>
</gene>
<feature type="domain" description="Methyltransferase" evidence="2">
    <location>
        <begin position="41"/>
        <end position="131"/>
    </location>
</feature>
<keyword evidence="4" id="KW-1185">Reference proteome</keyword>
<keyword evidence="3" id="KW-0489">Methyltransferase</keyword>
<dbReference type="InterPro" id="IPR029063">
    <property type="entry name" value="SAM-dependent_MTases_sf"/>
</dbReference>
<dbReference type="AlphaFoldDB" id="E4TY30"/>
<evidence type="ECO:0000256" key="1">
    <source>
        <dbReference type="ARBA" id="ARBA00022679"/>
    </source>
</evidence>
<evidence type="ECO:0000259" key="2">
    <source>
        <dbReference type="Pfam" id="PF13649"/>
    </source>
</evidence>
<dbReference type="GO" id="GO:0008168">
    <property type="term" value="F:methyltransferase activity"/>
    <property type="evidence" value="ECO:0007669"/>
    <property type="project" value="UniProtKB-KW"/>
</dbReference>
<protein>
    <submittedName>
        <fullName evidence="3">Methyltransferase type 12</fullName>
    </submittedName>
</protein>
<evidence type="ECO:0000313" key="4">
    <source>
        <dbReference type="Proteomes" id="UP000008721"/>
    </source>
</evidence>
<dbReference type="Proteomes" id="UP000008721">
    <property type="component" value="Chromosome"/>
</dbReference>
<proteinExistence type="predicted"/>
<dbReference type="GO" id="GO:0032259">
    <property type="term" value="P:methylation"/>
    <property type="evidence" value="ECO:0007669"/>
    <property type="project" value="UniProtKB-KW"/>
</dbReference>
<dbReference type="Pfam" id="PF13649">
    <property type="entry name" value="Methyltransf_25"/>
    <property type="match status" value="1"/>
</dbReference>
<name>E4TY30_SULKY</name>
<dbReference type="CDD" id="cd02440">
    <property type="entry name" value="AdoMet_MTases"/>
    <property type="match status" value="1"/>
</dbReference>
<dbReference type="EMBL" id="CP002355">
    <property type="protein sequence ID" value="ADR33950.1"/>
    <property type="molecule type" value="Genomic_DNA"/>
</dbReference>
<dbReference type="PANTHER" id="PTHR43861">
    <property type="entry name" value="TRANS-ACONITATE 2-METHYLTRANSFERASE-RELATED"/>
    <property type="match status" value="1"/>
</dbReference>
<organism evidence="3 4">
    <name type="scientific">Sulfuricurvum kujiense (strain ATCC BAA-921 / DSM 16994 / JCM 11577 / YK-1)</name>
    <dbReference type="NCBI Taxonomy" id="709032"/>
    <lineage>
        <taxon>Bacteria</taxon>
        <taxon>Pseudomonadati</taxon>
        <taxon>Campylobacterota</taxon>
        <taxon>Epsilonproteobacteria</taxon>
        <taxon>Campylobacterales</taxon>
        <taxon>Sulfurimonadaceae</taxon>
        <taxon>Sulfuricurvum</taxon>
    </lineage>
</organism>
<dbReference type="HOGENOM" id="CLU_037990_1_2_7"/>
<dbReference type="PANTHER" id="PTHR43861:SF3">
    <property type="entry name" value="PUTATIVE (AFU_ORTHOLOGUE AFUA_2G14390)-RELATED"/>
    <property type="match status" value="1"/>
</dbReference>
<dbReference type="STRING" id="709032.Sulku_1287"/>
<accession>E4TY30</accession>
<evidence type="ECO:0000313" key="3">
    <source>
        <dbReference type="EMBL" id="ADR33950.1"/>
    </source>
</evidence>
<sequence length="204" mass="23011">MTERFNQVAKEWDKGDMRQNIAHAVFQTITSRIALLNHMSIMDFGAGTGLLSFKIAPMVKNVTGVDLSEKMLEQLASKNSDKICVDGICQNICEVPLDKKFHGIVSSMAMHHVEDTADLFRTFHSHLQQDGFIAIADLEAEDGTFHSHGNDGVYHFGFERNALRETIENEGFENVRFHHAYTVEKEGRGYPVFLVTAHKRNSLT</sequence>
<dbReference type="OrthoDB" id="9791837at2"/>
<dbReference type="KEGG" id="sku:Sulku_1287"/>
<dbReference type="RefSeq" id="WP_013460147.1">
    <property type="nucleotide sequence ID" value="NC_014762.1"/>
</dbReference>
<dbReference type="SUPFAM" id="SSF53335">
    <property type="entry name" value="S-adenosyl-L-methionine-dependent methyltransferases"/>
    <property type="match status" value="1"/>
</dbReference>
<dbReference type="Gene3D" id="3.40.50.150">
    <property type="entry name" value="Vaccinia Virus protein VP39"/>
    <property type="match status" value="1"/>
</dbReference>
<dbReference type="InterPro" id="IPR041698">
    <property type="entry name" value="Methyltransf_25"/>
</dbReference>